<name>A0A0K0EZQ3_STRVS</name>
<dbReference type="AlphaFoldDB" id="A0A0K0EZQ3"/>
<sequence length="108" mass="11903">MAVNLAEGGRQVIEKTQCFITSKSVLQFVTLNIQGLKNNIPELTKATLDVNNHAIIMLTESKNAKESSFSDNDYLYLLDATDNHCGGVNLVISLSCRNNLVAYQHIGF</sequence>
<reference evidence="1" key="1">
    <citation type="submission" date="2014-07" db="EMBL/GenBank/DDBJ databases">
        <authorList>
            <person name="Martin A.A"/>
            <person name="De Silva N."/>
        </authorList>
    </citation>
    <scope>NUCLEOTIDE SEQUENCE</scope>
</reference>
<reference evidence="2" key="2">
    <citation type="submission" date="2015-08" db="UniProtKB">
        <authorList>
            <consortium name="WormBaseParasite"/>
        </authorList>
    </citation>
    <scope>IDENTIFICATION</scope>
</reference>
<evidence type="ECO:0000313" key="1">
    <source>
        <dbReference type="Proteomes" id="UP000035680"/>
    </source>
</evidence>
<keyword evidence="1" id="KW-1185">Reference proteome</keyword>
<proteinExistence type="predicted"/>
<dbReference type="Proteomes" id="UP000035680">
    <property type="component" value="Unassembled WGS sequence"/>
</dbReference>
<accession>A0A0K0EZQ3</accession>
<protein>
    <submittedName>
        <fullName evidence="2">Endo/exonuclease/phosphatase domain-containing protein</fullName>
    </submittedName>
</protein>
<evidence type="ECO:0000313" key="2">
    <source>
        <dbReference type="WBParaSite" id="SVE_0201300.1"/>
    </source>
</evidence>
<dbReference type="WBParaSite" id="SVE_0201300.1">
    <property type="protein sequence ID" value="SVE_0201300.1"/>
    <property type="gene ID" value="SVE_0201300"/>
</dbReference>
<dbReference type="STRING" id="75913.A0A0K0EZQ3"/>
<organism evidence="1 2">
    <name type="scientific">Strongyloides venezuelensis</name>
    <name type="common">Threadworm</name>
    <dbReference type="NCBI Taxonomy" id="75913"/>
    <lineage>
        <taxon>Eukaryota</taxon>
        <taxon>Metazoa</taxon>
        <taxon>Ecdysozoa</taxon>
        <taxon>Nematoda</taxon>
        <taxon>Chromadorea</taxon>
        <taxon>Rhabditida</taxon>
        <taxon>Tylenchina</taxon>
        <taxon>Panagrolaimomorpha</taxon>
        <taxon>Strongyloidoidea</taxon>
        <taxon>Strongyloididae</taxon>
        <taxon>Strongyloides</taxon>
    </lineage>
</organism>